<evidence type="ECO:0000313" key="2">
    <source>
        <dbReference type="EMBL" id="CDH24200.1"/>
    </source>
</evidence>
<dbReference type="EMBL" id="CBSZ010000169">
    <property type="protein sequence ID" value="CDH24200.1"/>
    <property type="molecule type" value="Genomic_DNA"/>
</dbReference>
<sequence>MKIEFLYSEVINFLKTYSLFKENVNERMQTLIDNGEIESGSLVEAEKQKYNDIILNNFHYSKLVKISFLEKEVISITGNDISIIDHDDNLIVGIYCAACGYIIFENKEDSFYEICPVCRWKIRE</sequence>
<dbReference type="Pfam" id="PF14206">
    <property type="entry name" value="Cys_rich_CPCC"/>
    <property type="match status" value="1"/>
</dbReference>
<dbReference type="RefSeq" id="WP_230580715.1">
    <property type="nucleotide sequence ID" value="NZ_CAWLXS010000244.1"/>
</dbReference>
<dbReference type="AlphaFoldDB" id="A0A077PIL3"/>
<proteinExistence type="predicted"/>
<dbReference type="HOGENOM" id="CLU_137360_0_0_6"/>
<feature type="domain" description="Cysteine-rich CPCC" evidence="1">
    <location>
        <begin position="95"/>
        <end position="121"/>
    </location>
</feature>
<dbReference type="Proteomes" id="UP000028493">
    <property type="component" value="Unassembled WGS sequence"/>
</dbReference>
<dbReference type="InterPro" id="IPR025983">
    <property type="entry name" value="Cys_rich_CPCC"/>
</dbReference>
<organism evidence="2 3">
    <name type="scientific">Xenorhabdus bovienii str. kraussei Becker Underwood</name>
    <dbReference type="NCBI Taxonomy" id="1398204"/>
    <lineage>
        <taxon>Bacteria</taxon>
        <taxon>Pseudomonadati</taxon>
        <taxon>Pseudomonadota</taxon>
        <taxon>Gammaproteobacteria</taxon>
        <taxon>Enterobacterales</taxon>
        <taxon>Morganellaceae</taxon>
        <taxon>Xenorhabdus</taxon>
    </lineage>
</organism>
<gene>
    <name evidence="2" type="ORF">XBKB1_2500004</name>
</gene>
<evidence type="ECO:0000259" key="1">
    <source>
        <dbReference type="Pfam" id="PF14206"/>
    </source>
</evidence>
<name>A0A077PIL3_XENBV</name>
<reference evidence="2" key="1">
    <citation type="submission" date="2013-07" db="EMBL/GenBank/DDBJ databases">
        <title>Sub-species coevolution in mutualistic symbiosis.</title>
        <authorList>
            <person name="Murfin K."/>
            <person name="Klassen J."/>
            <person name="Lee M."/>
            <person name="Forst S."/>
            <person name="Stock P."/>
            <person name="Goodrich-Blair H."/>
        </authorList>
    </citation>
    <scope>NUCLEOTIDE SEQUENCE [LARGE SCALE GENOMIC DNA]</scope>
    <source>
        <strain evidence="2">Kraussei Becker Underwood</strain>
    </source>
</reference>
<comment type="caution">
    <text evidence="2">The sequence shown here is derived from an EMBL/GenBank/DDBJ whole genome shotgun (WGS) entry which is preliminary data.</text>
</comment>
<accession>A0A077PIL3</accession>
<protein>
    <recommendedName>
        <fullName evidence="1">Cysteine-rich CPCC domain-containing protein</fullName>
    </recommendedName>
</protein>
<evidence type="ECO:0000313" key="3">
    <source>
        <dbReference type="Proteomes" id="UP000028493"/>
    </source>
</evidence>